<dbReference type="EMBL" id="JBHSIU010000041">
    <property type="protein sequence ID" value="MFC5002109.1"/>
    <property type="molecule type" value="Genomic_DNA"/>
</dbReference>
<protein>
    <submittedName>
        <fullName evidence="1">Uncharacterized protein</fullName>
    </submittedName>
</protein>
<accession>A0ABV9W242</accession>
<evidence type="ECO:0000313" key="2">
    <source>
        <dbReference type="Proteomes" id="UP001595912"/>
    </source>
</evidence>
<name>A0ABV9W242_9ACTN</name>
<proteinExistence type="predicted"/>
<comment type="caution">
    <text evidence="1">The sequence shown here is derived from an EMBL/GenBank/DDBJ whole genome shotgun (WGS) entry which is preliminary data.</text>
</comment>
<reference evidence="2" key="1">
    <citation type="journal article" date="2019" name="Int. J. Syst. Evol. Microbiol.">
        <title>The Global Catalogue of Microorganisms (GCM) 10K type strain sequencing project: providing services to taxonomists for standard genome sequencing and annotation.</title>
        <authorList>
            <consortium name="The Broad Institute Genomics Platform"/>
            <consortium name="The Broad Institute Genome Sequencing Center for Infectious Disease"/>
            <person name="Wu L."/>
            <person name="Ma J."/>
        </authorList>
    </citation>
    <scope>NUCLEOTIDE SEQUENCE [LARGE SCALE GENOMIC DNA]</scope>
    <source>
        <strain evidence="2">CGMCC 4.7152</strain>
    </source>
</reference>
<dbReference type="RefSeq" id="WP_380119888.1">
    <property type="nucleotide sequence ID" value="NZ_JBHSIU010000041.1"/>
</dbReference>
<gene>
    <name evidence="1" type="ORF">ACFPIJ_30295</name>
</gene>
<evidence type="ECO:0000313" key="1">
    <source>
        <dbReference type="EMBL" id="MFC5002109.1"/>
    </source>
</evidence>
<organism evidence="1 2">
    <name type="scientific">Dactylosporangium cerinum</name>
    <dbReference type="NCBI Taxonomy" id="1434730"/>
    <lineage>
        <taxon>Bacteria</taxon>
        <taxon>Bacillati</taxon>
        <taxon>Actinomycetota</taxon>
        <taxon>Actinomycetes</taxon>
        <taxon>Micromonosporales</taxon>
        <taxon>Micromonosporaceae</taxon>
        <taxon>Dactylosporangium</taxon>
    </lineage>
</organism>
<dbReference type="Proteomes" id="UP001595912">
    <property type="component" value="Unassembled WGS sequence"/>
</dbReference>
<keyword evidence="2" id="KW-1185">Reference proteome</keyword>
<sequence length="158" mass="16479">MLSTGGARQTSAVSQAGLDHLILGITTRAAVGDQAPAVAVVTPAGAATMAPERPVMFTMLLEHCPLIIVVGPDVSAWSSWRVRAADMPAGHAFAHETCFVVLSPGLSMAVAGWPHGGHPQDPPVWDIAVSQSPDLCRTVMRQILRTVDTLAGGVHHHG</sequence>